<evidence type="ECO:0000256" key="8">
    <source>
        <dbReference type="ARBA" id="ARBA00023002"/>
    </source>
</evidence>
<keyword evidence="10 13" id="KW-0503">Monooxygenase</keyword>
<dbReference type="GO" id="GO:0016705">
    <property type="term" value="F:oxidoreductase activity, acting on paired donors, with incorporation or reduction of molecular oxygen"/>
    <property type="evidence" value="ECO:0007669"/>
    <property type="project" value="InterPro"/>
</dbReference>
<evidence type="ECO:0000256" key="2">
    <source>
        <dbReference type="ARBA" id="ARBA00004167"/>
    </source>
</evidence>
<accession>A0A6A6B167</accession>
<dbReference type="GO" id="GO:0004497">
    <property type="term" value="F:monooxygenase activity"/>
    <property type="evidence" value="ECO:0007669"/>
    <property type="project" value="UniProtKB-KW"/>
</dbReference>
<keyword evidence="16" id="KW-1185">Reference proteome</keyword>
<evidence type="ECO:0000256" key="10">
    <source>
        <dbReference type="ARBA" id="ARBA00023033"/>
    </source>
</evidence>
<dbReference type="Pfam" id="PF00067">
    <property type="entry name" value="p450"/>
    <property type="match status" value="1"/>
</dbReference>
<evidence type="ECO:0000256" key="3">
    <source>
        <dbReference type="ARBA" id="ARBA00010617"/>
    </source>
</evidence>
<keyword evidence="4 12" id="KW-0349">Heme</keyword>
<dbReference type="GO" id="GO:0020037">
    <property type="term" value="F:heme binding"/>
    <property type="evidence" value="ECO:0007669"/>
    <property type="project" value="InterPro"/>
</dbReference>
<comment type="similarity">
    <text evidence="3 13">Belongs to the cytochrome P450 family.</text>
</comment>
<dbReference type="InterPro" id="IPR050121">
    <property type="entry name" value="Cytochrome_P450_monoxygenase"/>
</dbReference>
<dbReference type="InterPro" id="IPR036396">
    <property type="entry name" value="Cyt_P450_sf"/>
</dbReference>
<evidence type="ECO:0000256" key="5">
    <source>
        <dbReference type="ARBA" id="ARBA00022692"/>
    </source>
</evidence>
<evidence type="ECO:0000313" key="15">
    <source>
        <dbReference type="EMBL" id="KAF2137173.1"/>
    </source>
</evidence>
<keyword evidence="9 12" id="KW-0408">Iron</keyword>
<dbReference type="AlphaFoldDB" id="A0A6A6B167"/>
<dbReference type="InterPro" id="IPR002401">
    <property type="entry name" value="Cyt_P450_E_grp-I"/>
</dbReference>
<dbReference type="GO" id="GO:0016020">
    <property type="term" value="C:membrane"/>
    <property type="evidence" value="ECO:0007669"/>
    <property type="project" value="UniProtKB-SubCell"/>
</dbReference>
<dbReference type="SUPFAM" id="SSF48264">
    <property type="entry name" value="Cytochrome P450"/>
    <property type="match status" value="1"/>
</dbReference>
<reference evidence="15" key="1">
    <citation type="journal article" date="2020" name="Stud. Mycol.">
        <title>101 Dothideomycetes genomes: a test case for predicting lifestyles and emergence of pathogens.</title>
        <authorList>
            <person name="Haridas S."/>
            <person name="Albert R."/>
            <person name="Binder M."/>
            <person name="Bloem J."/>
            <person name="Labutti K."/>
            <person name="Salamov A."/>
            <person name="Andreopoulos B."/>
            <person name="Baker S."/>
            <person name="Barry K."/>
            <person name="Bills G."/>
            <person name="Bluhm B."/>
            <person name="Cannon C."/>
            <person name="Castanera R."/>
            <person name="Culley D."/>
            <person name="Daum C."/>
            <person name="Ezra D."/>
            <person name="Gonzalez J."/>
            <person name="Henrissat B."/>
            <person name="Kuo A."/>
            <person name="Liang C."/>
            <person name="Lipzen A."/>
            <person name="Lutzoni F."/>
            <person name="Magnuson J."/>
            <person name="Mondo S."/>
            <person name="Nolan M."/>
            <person name="Ohm R."/>
            <person name="Pangilinan J."/>
            <person name="Park H.-J."/>
            <person name="Ramirez L."/>
            <person name="Alfaro M."/>
            <person name="Sun H."/>
            <person name="Tritt A."/>
            <person name="Yoshinaga Y."/>
            <person name="Zwiers L.-H."/>
            <person name="Turgeon B."/>
            <person name="Goodwin S."/>
            <person name="Spatafora J."/>
            <person name="Crous P."/>
            <person name="Grigoriev I."/>
        </authorList>
    </citation>
    <scope>NUCLEOTIDE SEQUENCE</scope>
    <source>
        <strain evidence="15">CBS 121167</strain>
    </source>
</reference>
<keyword evidence="11 14" id="KW-0472">Membrane</keyword>
<protein>
    <recommendedName>
        <fullName evidence="17">Cytochrome P450</fullName>
    </recommendedName>
</protein>
<evidence type="ECO:0000256" key="1">
    <source>
        <dbReference type="ARBA" id="ARBA00001971"/>
    </source>
</evidence>
<evidence type="ECO:0000256" key="11">
    <source>
        <dbReference type="ARBA" id="ARBA00023136"/>
    </source>
</evidence>
<dbReference type="EMBL" id="ML995506">
    <property type="protein sequence ID" value="KAF2137173.1"/>
    <property type="molecule type" value="Genomic_DNA"/>
</dbReference>
<evidence type="ECO:0000256" key="12">
    <source>
        <dbReference type="PIRSR" id="PIRSR602401-1"/>
    </source>
</evidence>
<dbReference type="FunFam" id="1.10.630.10:FF:000069">
    <property type="entry name" value="Cytochrome P450, putative (Eurofung)"/>
    <property type="match status" value="1"/>
</dbReference>
<evidence type="ECO:0000256" key="9">
    <source>
        <dbReference type="ARBA" id="ARBA00023004"/>
    </source>
</evidence>
<dbReference type="Proteomes" id="UP000799438">
    <property type="component" value="Unassembled WGS sequence"/>
</dbReference>
<dbReference type="GO" id="GO:0005506">
    <property type="term" value="F:iron ion binding"/>
    <property type="evidence" value="ECO:0007669"/>
    <property type="project" value="InterPro"/>
</dbReference>
<name>A0A6A6B167_9PEZI</name>
<dbReference type="CDD" id="cd11062">
    <property type="entry name" value="CYP58-like"/>
    <property type="match status" value="1"/>
</dbReference>
<comment type="cofactor">
    <cofactor evidence="1 12">
        <name>heme</name>
        <dbReference type="ChEBI" id="CHEBI:30413"/>
    </cofactor>
</comment>
<comment type="subcellular location">
    <subcellularLocation>
        <location evidence="2">Membrane</location>
        <topology evidence="2">Single-pass membrane protein</topology>
    </subcellularLocation>
</comment>
<dbReference type="OrthoDB" id="3945418at2759"/>
<dbReference type="RefSeq" id="XP_033392891.1">
    <property type="nucleotide sequence ID" value="XM_033541256.1"/>
</dbReference>
<feature type="transmembrane region" description="Helical" evidence="14">
    <location>
        <begin position="20"/>
        <end position="39"/>
    </location>
</feature>
<proteinExistence type="inferred from homology"/>
<organism evidence="15 16">
    <name type="scientific">Aplosporella prunicola CBS 121167</name>
    <dbReference type="NCBI Taxonomy" id="1176127"/>
    <lineage>
        <taxon>Eukaryota</taxon>
        <taxon>Fungi</taxon>
        <taxon>Dikarya</taxon>
        <taxon>Ascomycota</taxon>
        <taxon>Pezizomycotina</taxon>
        <taxon>Dothideomycetes</taxon>
        <taxon>Dothideomycetes incertae sedis</taxon>
        <taxon>Botryosphaeriales</taxon>
        <taxon>Aplosporellaceae</taxon>
        <taxon>Aplosporella</taxon>
    </lineage>
</organism>
<keyword evidence="5 14" id="KW-0812">Transmembrane</keyword>
<sequence length="540" mass="61710">MAVFHDLQALDFVHQHPLVTIGSVLCLWTLVLVTYRVFFHPLSKFPGPRLAAATYWYETYHDVWHKGDYTSQIGRLHEKYGPIIRINPDELHVNDPYFIDTLYPGPGKKRDIPTWWLQGTNLQGSHFGTEAHDLHRERRGALNRFFSRATVVKLEPLVKKNAIKLCQNLETNAGSESPLDAANILACFGTEVIMQYMFDRSYGYLDDPKFKKSMYKAIHRATEFMILFRHFRICETIVLNTPDFIMEWLDPDVQIWRSMRLDTRKQIRTIKKQQAAESLNDTKKENDGIHTIFHEILQSNLPPAEKTTERLGREAQAITGAGLETLSWSLSVDLYHILSTPRILQKLRAELLAAMPDMPPLSAITPADLPSWTTLEQLPYLNACIHEGLRLSYGLATRISRSAPTETLTYTYTPPGATAPKTFFIPPGTPVSMTSVHIHHDPRIFPDSDSYIPERWLGPDGKRERPGLERYLLSFSKGTRQCLGINLAYAELFIGLASLIRFLGDRLELFETTKEDVRFYRDDFVPGVKPGSKGVRVLVK</sequence>
<evidence type="ECO:0000256" key="14">
    <source>
        <dbReference type="SAM" id="Phobius"/>
    </source>
</evidence>
<evidence type="ECO:0000256" key="13">
    <source>
        <dbReference type="RuleBase" id="RU000461"/>
    </source>
</evidence>
<dbReference type="PANTHER" id="PTHR24305">
    <property type="entry name" value="CYTOCHROME P450"/>
    <property type="match status" value="1"/>
</dbReference>
<evidence type="ECO:0000313" key="16">
    <source>
        <dbReference type="Proteomes" id="UP000799438"/>
    </source>
</evidence>
<evidence type="ECO:0000256" key="6">
    <source>
        <dbReference type="ARBA" id="ARBA00022723"/>
    </source>
</evidence>
<dbReference type="PANTHER" id="PTHR24305:SF157">
    <property type="entry name" value="N-ACETYLTRYPTOPHAN 6-HYDROXYLASE IVOC-RELATED"/>
    <property type="match status" value="1"/>
</dbReference>
<dbReference type="PRINTS" id="PR00463">
    <property type="entry name" value="EP450I"/>
</dbReference>
<keyword evidence="8 13" id="KW-0560">Oxidoreductase</keyword>
<dbReference type="GeneID" id="54298752"/>
<feature type="binding site" description="axial binding residue" evidence="12">
    <location>
        <position position="482"/>
    </location>
    <ligand>
        <name>heme</name>
        <dbReference type="ChEBI" id="CHEBI:30413"/>
    </ligand>
    <ligandPart>
        <name>Fe</name>
        <dbReference type="ChEBI" id="CHEBI:18248"/>
    </ligandPart>
</feature>
<dbReference type="Gene3D" id="1.10.630.10">
    <property type="entry name" value="Cytochrome P450"/>
    <property type="match status" value="1"/>
</dbReference>
<dbReference type="PROSITE" id="PS00086">
    <property type="entry name" value="CYTOCHROME_P450"/>
    <property type="match status" value="1"/>
</dbReference>
<dbReference type="InterPro" id="IPR017972">
    <property type="entry name" value="Cyt_P450_CS"/>
</dbReference>
<evidence type="ECO:0008006" key="17">
    <source>
        <dbReference type="Google" id="ProtNLM"/>
    </source>
</evidence>
<keyword evidence="6 12" id="KW-0479">Metal-binding</keyword>
<evidence type="ECO:0000256" key="7">
    <source>
        <dbReference type="ARBA" id="ARBA00022989"/>
    </source>
</evidence>
<keyword evidence="7 14" id="KW-1133">Transmembrane helix</keyword>
<gene>
    <name evidence="15" type="ORF">K452DRAFT_291838</name>
</gene>
<dbReference type="InterPro" id="IPR001128">
    <property type="entry name" value="Cyt_P450"/>
</dbReference>
<dbReference type="PRINTS" id="PR00385">
    <property type="entry name" value="P450"/>
</dbReference>
<evidence type="ECO:0000256" key="4">
    <source>
        <dbReference type="ARBA" id="ARBA00022617"/>
    </source>
</evidence>